<dbReference type="InterPro" id="IPR036249">
    <property type="entry name" value="Thioredoxin-like_sf"/>
</dbReference>
<reference evidence="1" key="1">
    <citation type="journal article" date="2014" name="Front. Microbiol.">
        <title>High frequency of phylogenetically diverse reductive dehalogenase-homologous genes in deep subseafloor sedimentary metagenomes.</title>
        <authorList>
            <person name="Kawai M."/>
            <person name="Futagami T."/>
            <person name="Toyoda A."/>
            <person name="Takaki Y."/>
            <person name="Nishi S."/>
            <person name="Hori S."/>
            <person name="Arai W."/>
            <person name="Tsubouchi T."/>
            <person name="Morono Y."/>
            <person name="Uchiyama I."/>
            <person name="Ito T."/>
            <person name="Fujiyama A."/>
            <person name="Inagaki F."/>
            <person name="Takami H."/>
        </authorList>
    </citation>
    <scope>NUCLEOTIDE SEQUENCE</scope>
    <source>
        <strain evidence="1">Expedition CK06-06</strain>
    </source>
</reference>
<sequence>MKIRSTVRIIAILPFLLILFLSGSINAEKMMSQKVNQPLDFAKDICPILIGATLPKLTLTKIDGNSFDLNAAIAAKPTVLIFYRGGW</sequence>
<dbReference type="SUPFAM" id="SSF52833">
    <property type="entry name" value="Thioredoxin-like"/>
    <property type="match status" value="1"/>
</dbReference>
<gene>
    <name evidence="1" type="ORF">S01H4_17601</name>
</gene>
<dbReference type="AlphaFoldDB" id="X1ATB7"/>
<name>X1ATB7_9ZZZZ</name>
<proteinExistence type="predicted"/>
<dbReference type="EMBL" id="BART01007765">
    <property type="protein sequence ID" value="GAG63101.1"/>
    <property type="molecule type" value="Genomic_DNA"/>
</dbReference>
<organism evidence="1">
    <name type="scientific">marine sediment metagenome</name>
    <dbReference type="NCBI Taxonomy" id="412755"/>
    <lineage>
        <taxon>unclassified sequences</taxon>
        <taxon>metagenomes</taxon>
        <taxon>ecological metagenomes</taxon>
    </lineage>
</organism>
<evidence type="ECO:0000313" key="1">
    <source>
        <dbReference type="EMBL" id="GAG63101.1"/>
    </source>
</evidence>
<accession>X1ATB7</accession>
<protein>
    <submittedName>
        <fullName evidence="1">Uncharacterized protein</fullName>
    </submittedName>
</protein>
<comment type="caution">
    <text evidence="1">The sequence shown here is derived from an EMBL/GenBank/DDBJ whole genome shotgun (WGS) entry which is preliminary data.</text>
</comment>